<dbReference type="AlphaFoldDB" id="A0A9N9CY25"/>
<evidence type="ECO:0000313" key="3">
    <source>
        <dbReference type="Proteomes" id="UP000789405"/>
    </source>
</evidence>
<dbReference type="EMBL" id="CAJVPY010004296">
    <property type="protein sequence ID" value="CAG8615345.1"/>
    <property type="molecule type" value="Genomic_DNA"/>
</dbReference>
<feature type="compositionally biased region" description="Acidic residues" evidence="1">
    <location>
        <begin position="79"/>
        <end position="88"/>
    </location>
</feature>
<dbReference type="OrthoDB" id="2472112at2759"/>
<accession>A0A9N9CY25</accession>
<feature type="non-terminal residue" evidence="2">
    <location>
        <position position="146"/>
    </location>
</feature>
<name>A0A9N9CY25_9GLOM</name>
<dbReference type="Proteomes" id="UP000789405">
    <property type="component" value="Unassembled WGS sequence"/>
</dbReference>
<protein>
    <submittedName>
        <fullName evidence="2">25323_t:CDS:1</fullName>
    </submittedName>
</protein>
<sequence>ISPVFQMTQIAVEMTWEERQEKIESVRNIAIRNQIIGSVNYDAQTSSYERSEPSTINFSDSINVSMLDDNENNSKNITEEIDNKEDDTNENKTNISTLNTADRLNCHPADHKNSKIELQYLFSRVLTQPSFVRTIEQDIENIEEIQ</sequence>
<proteinExistence type="predicted"/>
<evidence type="ECO:0000313" key="2">
    <source>
        <dbReference type="EMBL" id="CAG8615345.1"/>
    </source>
</evidence>
<gene>
    <name evidence="2" type="ORF">DERYTH_LOCUS8358</name>
</gene>
<feature type="region of interest" description="Disordered" evidence="1">
    <location>
        <begin position="67"/>
        <end position="92"/>
    </location>
</feature>
<comment type="caution">
    <text evidence="2">The sequence shown here is derived from an EMBL/GenBank/DDBJ whole genome shotgun (WGS) entry which is preliminary data.</text>
</comment>
<organism evidence="2 3">
    <name type="scientific">Dentiscutata erythropus</name>
    <dbReference type="NCBI Taxonomy" id="1348616"/>
    <lineage>
        <taxon>Eukaryota</taxon>
        <taxon>Fungi</taxon>
        <taxon>Fungi incertae sedis</taxon>
        <taxon>Mucoromycota</taxon>
        <taxon>Glomeromycotina</taxon>
        <taxon>Glomeromycetes</taxon>
        <taxon>Diversisporales</taxon>
        <taxon>Gigasporaceae</taxon>
        <taxon>Dentiscutata</taxon>
    </lineage>
</organism>
<reference evidence="2" key="1">
    <citation type="submission" date="2021-06" db="EMBL/GenBank/DDBJ databases">
        <authorList>
            <person name="Kallberg Y."/>
            <person name="Tangrot J."/>
            <person name="Rosling A."/>
        </authorList>
    </citation>
    <scope>NUCLEOTIDE SEQUENCE</scope>
    <source>
        <strain evidence="2">MA453B</strain>
    </source>
</reference>
<evidence type="ECO:0000256" key="1">
    <source>
        <dbReference type="SAM" id="MobiDB-lite"/>
    </source>
</evidence>
<keyword evidence="3" id="KW-1185">Reference proteome</keyword>